<protein>
    <submittedName>
        <fullName evidence="1">Uncharacterized protein</fullName>
    </submittedName>
</protein>
<sequence>MAIKKQLKGLADPLLEEVVCGLEETLKDRKEADALKSLGDRKFSGDPLLTGVDKYHQEEHDGHPTKQLKGLADPLLEEVVCGLEETLKDLKEADAHRSFGDRTFSGDPLLTGVEKYHQDEHDGHPDLATRVALQEGLLLKRHKKNSLFANHLEGTYDPILQEYVVPHQALTTLIAFEEDIKKKQALFKEMAEQRRHNLESREVLLKHTKRGSLHHHEALYDPLLHEYVVPKDAILTAHAFEQDKKNKRQLFKEMSLRKRINLDARELFCDPLVHVYRANEIEEVDK</sequence>
<gene>
    <name evidence="1" type="ORF">QTG54_012087</name>
</gene>
<evidence type="ECO:0000313" key="2">
    <source>
        <dbReference type="Proteomes" id="UP001224775"/>
    </source>
</evidence>
<dbReference type="EMBL" id="JATAAI010000026">
    <property type="protein sequence ID" value="KAK1737220.1"/>
    <property type="molecule type" value="Genomic_DNA"/>
</dbReference>
<keyword evidence="2" id="KW-1185">Reference proteome</keyword>
<comment type="caution">
    <text evidence="1">The sequence shown here is derived from an EMBL/GenBank/DDBJ whole genome shotgun (WGS) entry which is preliminary data.</text>
</comment>
<proteinExistence type="predicted"/>
<dbReference type="Proteomes" id="UP001224775">
    <property type="component" value="Unassembled WGS sequence"/>
</dbReference>
<organism evidence="1 2">
    <name type="scientific">Skeletonema marinoi</name>
    <dbReference type="NCBI Taxonomy" id="267567"/>
    <lineage>
        <taxon>Eukaryota</taxon>
        <taxon>Sar</taxon>
        <taxon>Stramenopiles</taxon>
        <taxon>Ochrophyta</taxon>
        <taxon>Bacillariophyta</taxon>
        <taxon>Coscinodiscophyceae</taxon>
        <taxon>Thalassiosirophycidae</taxon>
        <taxon>Thalassiosirales</taxon>
        <taxon>Skeletonemataceae</taxon>
        <taxon>Skeletonema</taxon>
        <taxon>Skeletonema marinoi-dohrnii complex</taxon>
    </lineage>
</organism>
<reference evidence="1" key="1">
    <citation type="submission" date="2023-06" db="EMBL/GenBank/DDBJ databases">
        <title>Survivors Of The Sea: Transcriptome response of Skeletonema marinoi to long-term dormancy.</title>
        <authorList>
            <person name="Pinder M.I.M."/>
            <person name="Kourtchenko O."/>
            <person name="Robertson E.K."/>
            <person name="Larsson T."/>
            <person name="Maumus F."/>
            <person name="Osuna-Cruz C.M."/>
            <person name="Vancaester E."/>
            <person name="Stenow R."/>
            <person name="Vandepoele K."/>
            <person name="Ploug H."/>
            <person name="Bruchert V."/>
            <person name="Godhe A."/>
            <person name="Topel M."/>
        </authorList>
    </citation>
    <scope>NUCLEOTIDE SEQUENCE</scope>
    <source>
        <strain evidence="1">R05AC</strain>
    </source>
</reference>
<accession>A0AAD9D8Y6</accession>
<dbReference type="AlphaFoldDB" id="A0AAD9D8Y6"/>
<name>A0AAD9D8Y6_9STRA</name>
<evidence type="ECO:0000313" key="1">
    <source>
        <dbReference type="EMBL" id="KAK1737220.1"/>
    </source>
</evidence>